<feature type="domain" description="RRM" evidence="8">
    <location>
        <begin position="305"/>
        <end position="380"/>
    </location>
</feature>
<dbReference type="InterPro" id="IPR034421">
    <property type="entry name" value="RBM19_RRM6"/>
</dbReference>
<dbReference type="InterPro" id="IPR000504">
    <property type="entry name" value="RRM_dom"/>
</dbReference>
<feature type="compositionally biased region" description="Basic and acidic residues" evidence="7">
    <location>
        <begin position="262"/>
        <end position="286"/>
    </location>
</feature>
<dbReference type="GO" id="GO:0003729">
    <property type="term" value="F:mRNA binding"/>
    <property type="evidence" value="ECO:0007669"/>
    <property type="project" value="TreeGrafter"/>
</dbReference>
<proteinExistence type="evidence at transcript level"/>
<evidence type="ECO:0000256" key="4">
    <source>
        <dbReference type="ARBA" id="ARBA00022884"/>
    </source>
</evidence>
<evidence type="ECO:0000256" key="3">
    <source>
        <dbReference type="ARBA" id="ARBA00022737"/>
    </source>
</evidence>
<comment type="subcellular location">
    <subcellularLocation>
        <location evidence="1">Nucleus</location>
    </subcellularLocation>
</comment>
<dbReference type="InterPro" id="IPR034423">
    <property type="entry name" value="RBM19_RRM5"/>
</dbReference>
<dbReference type="InterPro" id="IPR035979">
    <property type="entry name" value="RBD_domain_sf"/>
</dbReference>
<reference evidence="9" key="1">
    <citation type="journal article" date="2013" name="Genome Biol. Evol.">
        <title>Punctuated emergences of genetic and phenotypic innovations in eumetazoan, bilaterian, euteleostome, and hominidae ancestors.</title>
        <authorList>
            <person name="Wenger Y."/>
            <person name="Galliot B."/>
        </authorList>
    </citation>
    <scope>NUCLEOTIDE SEQUENCE</scope>
    <source>
        <tissue evidence="9">Whole animals</tissue>
    </source>
</reference>
<dbReference type="CDD" id="cd12254">
    <property type="entry name" value="RRM_hnRNPH_ESRPs_RBM12_like"/>
    <property type="match status" value="1"/>
</dbReference>
<dbReference type="PROSITE" id="PS50102">
    <property type="entry name" value="RRM"/>
    <property type="match status" value="6"/>
</dbReference>
<feature type="compositionally biased region" description="Basic and acidic residues" evidence="7">
    <location>
        <begin position="905"/>
        <end position="914"/>
    </location>
</feature>
<keyword evidence="4 6" id="KW-0694">RNA-binding</keyword>
<dbReference type="OrthoDB" id="439639at2759"/>
<dbReference type="Pfam" id="PF00076">
    <property type="entry name" value="RRM_1"/>
    <property type="match status" value="6"/>
</dbReference>
<organism evidence="9">
    <name type="scientific">Hydra vulgaris</name>
    <name type="common">Hydra</name>
    <name type="synonym">Hydra attenuata</name>
    <dbReference type="NCBI Taxonomy" id="6087"/>
    <lineage>
        <taxon>Eukaryota</taxon>
        <taxon>Metazoa</taxon>
        <taxon>Cnidaria</taxon>
        <taxon>Hydrozoa</taxon>
        <taxon>Hydroidolina</taxon>
        <taxon>Anthoathecata</taxon>
        <taxon>Aplanulata</taxon>
        <taxon>Hydridae</taxon>
        <taxon>Hydra</taxon>
    </lineage>
</organism>
<dbReference type="InterPro" id="IPR051945">
    <property type="entry name" value="RRM_MRD1_RNA_proc_ribogen"/>
</dbReference>
<dbReference type="CDD" id="cd12571">
    <property type="entry name" value="RRM6_RBM19"/>
    <property type="match status" value="1"/>
</dbReference>
<keyword evidence="3" id="KW-0677">Repeat</keyword>
<feature type="domain" description="RRM" evidence="8">
    <location>
        <begin position="588"/>
        <end position="660"/>
    </location>
</feature>
<accession>T2M2K8</accession>
<evidence type="ECO:0000313" key="9">
    <source>
        <dbReference type="EMBL" id="CDG66359.1"/>
    </source>
</evidence>
<feature type="domain" description="RRM" evidence="8">
    <location>
        <begin position="408"/>
        <end position="486"/>
    </location>
</feature>
<feature type="region of interest" description="Disordered" evidence="7">
    <location>
        <begin position="260"/>
        <end position="297"/>
    </location>
</feature>
<evidence type="ECO:0000256" key="1">
    <source>
        <dbReference type="ARBA" id="ARBA00004123"/>
    </source>
</evidence>
<name>T2M2K8_HYDVU</name>
<protein>
    <submittedName>
        <fullName evidence="9">Probable RNA-binding protein 19</fullName>
    </submittedName>
</protein>
<dbReference type="PANTHER" id="PTHR48039:SF5">
    <property type="entry name" value="RNA-BINDING PROTEIN 28"/>
    <property type="match status" value="1"/>
</dbReference>
<gene>
    <name evidence="9" type="primary">RBM19</name>
</gene>
<dbReference type="CDD" id="cd12318">
    <property type="entry name" value="RRM5_RBM19_like"/>
    <property type="match status" value="1"/>
</dbReference>
<dbReference type="Gene3D" id="3.30.70.330">
    <property type="match status" value="6"/>
</dbReference>
<keyword evidence="5" id="KW-0539">Nucleus</keyword>
<dbReference type="GO" id="GO:0005730">
    <property type="term" value="C:nucleolus"/>
    <property type="evidence" value="ECO:0007669"/>
    <property type="project" value="TreeGrafter"/>
</dbReference>
<dbReference type="SMART" id="SM00360">
    <property type="entry name" value="RRM"/>
    <property type="match status" value="6"/>
</dbReference>
<evidence type="ECO:0000256" key="2">
    <source>
        <dbReference type="ARBA" id="ARBA00008033"/>
    </source>
</evidence>
<dbReference type="SUPFAM" id="SSF54928">
    <property type="entry name" value="RNA-binding domain, RBD"/>
    <property type="match status" value="5"/>
</dbReference>
<evidence type="ECO:0000256" key="6">
    <source>
        <dbReference type="PROSITE-ProRule" id="PRU00176"/>
    </source>
</evidence>
<dbReference type="AlphaFoldDB" id="T2M2K8"/>
<feature type="region of interest" description="Disordered" evidence="7">
    <location>
        <begin position="887"/>
        <end position="914"/>
    </location>
</feature>
<dbReference type="InterPro" id="IPR012677">
    <property type="entry name" value="Nucleotide-bd_a/b_plait_sf"/>
</dbReference>
<feature type="domain" description="RRM" evidence="8">
    <location>
        <begin position="2"/>
        <end position="80"/>
    </location>
</feature>
<sequence>MSRLIVKNLPKDVKKESVKELFESQGGEITDLKLCFTKEGIFRKFAFVGYKTDTEALAALKFLNNTFMGTSKIHLEICKDLGDPSVPRPWSKYSKGSSSFSRKAHEIEERKNYIKELQFGKSNDSKIKKELKEKSKNEFKDLENNSEFEDFVGVHLNKGIKQSWTNDSINYIKTKTEKISKRKKEKSDVKENINVKFNDEDNETEAEKLNEEWNKKEAVTSCKVETACIIEQNNKNENVAKIKDQTSDLEWLKLKTLQSKGESTESDEKTEEAADRDLNSDDKENSNDLQENGMKKSFDQDIKSMTVKMRGIPFKCSEKEVIEFFKPLIIDDIRFPKNKDGKSSGYAFVDFKTIEDVKSALKKDKQKIQGRYIELFPVNDLENLKQNDFNKKWTQKGDEADEDISDTGRLFVRNLSYTCTEDSLTNLFSQFGPLVEINLPIDKNSNKTTGFAFVTFMMADHAIKAMSKLDGSIFEGRILHILPGKSKKVKEEDNTQSSSYKVKQEAKKKLQTHNWNALFLGQNAVVDVMANRLNKSKHDILDTESSSSLAVRMALGETELVSETREFLESEGVKLDCFGQANSLRSKTVILVKNLPPQTLTSELREIFSKYGDLGRLLMPPFGITAIVEFIQSKDAKNAFNNLAYSKFKHTPLYLEWAPLDVLSGEVKKVVEKKVEDVESEDEINDAQAVLFVKNLNFNTVEERFKEFFSSCGEIKTVTIAKKQDPKNPSAMLSMGYGFIEYKKIESVEKALKLLQHCELDGHKLELKKSHRESILPKVSRKRANEKNQVSSKMVVRNIPFEATVKELQELFSTFGHIKSLRLPKKITGTHRGFAFIDFTTKQDAKRAFKALCQSTHLYGRRLVLEWADDDDSVDLLRKKTAELYHESSEPSAKKSKMNLQSALEKTKISSDSL</sequence>
<dbReference type="KEGG" id="hmg:100215356"/>
<dbReference type="OMA" id="FNNTCIQ"/>
<feature type="domain" description="RRM" evidence="8">
    <location>
        <begin position="792"/>
        <end position="870"/>
    </location>
</feature>
<comment type="similarity">
    <text evidence="2">Belongs to the RRM MRD1 family.</text>
</comment>
<dbReference type="EMBL" id="HAAD01000127">
    <property type="protein sequence ID" value="CDG66359.1"/>
    <property type="molecule type" value="mRNA"/>
</dbReference>
<dbReference type="FunFam" id="3.30.70.330:FF:000277">
    <property type="entry name" value="RNA binding motif protein 19"/>
    <property type="match status" value="1"/>
</dbReference>
<dbReference type="GeneID" id="100215356"/>
<feature type="domain" description="RRM" evidence="8">
    <location>
        <begin position="689"/>
        <end position="772"/>
    </location>
</feature>
<evidence type="ECO:0000259" key="8">
    <source>
        <dbReference type="PROSITE" id="PS50102"/>
    </source>
</evidence>
<evidence type="ECO:0000256" key="7">
    <source>
        <dbReference type="SAM" id="MobiDB-lite"/>
    </source>
</evidence>
<dbReference type="PANTHER" id="PTHR48039">
    <property type="entry name" value="RNA-BINDING MOTIF PROTEIN 14B"/>
    <property type="match status" value="1"/>
</dbReference>
<evidence type="ECO:0000256" key="5">
    <source>
        <dbReference type="ARBA" id="ARBA00023242"/>
    </source>
</evidence>